<keyword evidence="2" id="KW-0732">Signal</keyword>
<keyword evidence="4" id="KW-1185">Reference proteome</keyword>
<proteinExistence type="predicted"/>
<reference evidence="3 4" key="1">
    <citation type="journal article" date="2024" name="IMA Fungus">
        <title>IMA Genome - F19 : A genome assembly and annotation guide to empower mycologists, including annotated draft genome sequences of Ceratocystis pirilliformis, Diaporthe australafricana, Fusarium ophioides, Paecilomyces lecythidis, and Sporothrix stenoceras.</title>
        <authorList>
            <person name="Aylward J."/>
            <person name="Wilson A.M."/>
            <person name="Visagie C.M."/>
            <person name="Spraker J."/>
            <person name="Barnes I."/>
            <person name="Buitendag C."/>
            <person name="Ceriani C."/>
            <person name="Del Mar Angel L."/>
            <person name="du Plessis D."/>
            <person name="Fuchs T."/>
            <person name="Gasser K."/>
            <person name="Kramer D."/>
            <person name="Li W."/>
            <person name="Munsamy K."/>
            <person name="Piso A."/>
            <person name="Price J.L."/>
            <person name="Sonnekus B."/>
            <person name="Thomas C."/>
            <person name="van der Nest A."/>
            <person name="van Dijk A."/>
            <person name="van Heerden A."/>
            <person name="van Vuuren N."/>
            <person name="Yilmaz N."/>
            <person name="Duong T.A."/>
            <person name="van der Merwe N.A."/>
            <person name="Wingfield M.J."/>
            <person name="Wingfield B.D."/>
        </authorList>
    </citation>
    <scope>NUCLEOTIDE SEQUENCE [LARGE SCALE GENOMIC DNA]</scope>
    <source>
        <strain evidence="3 4">CMW 5346</strain>
    </source>
</reference>
<feature type="signal peptide" evidence="2">
    <location>
        <begin position="1"/>
        <end position="17"/>
    </location>
</feature>
<sequence>MLSRVILAGLLPAVALARTDLTGCTSSVSGASLIWYVPGTGELCEFIDCGGGRAPPITTKPGCAGYTGTATVTPSFLPGFGGDAVASSTAVESTPSAAASSSAAGGDAAGSGTTTSDAPTTTSTTDVNQSQPGVVVISGSSGTTTTIAPSVTPAAGGNGTNSSLPPGIIVTDGKTSTVYGTNKPPTKTTSGVTASTAGAVALSGAGGLLGAAAAIGVAALL</sequence>
<feature type="compositionally biased region" description="Low complexity" evidence="1">
    <location>
        <begin position="97"/>
        <end position="126"/>
    </location>
</feature>
<protein>
    <recommendedName>
        <fullName evidence="5">Siderophore biosynthesis enzyme</fullName>
    </recommendedName>
</protein>
<evidence type="ECO:0000256" key="1">
    <source>
        <dbReference type="SAM" id="MobiDB-lite"/>
    </source>
</evidence>
<comment type="caution">
    <text evidence="3">The sequence shown here is derived from an EMBL/GenBank/DDBJ whole genome shotgun (WGS) entry which is preliminary data.</text>
</comment>
<evidence type="ECO:0000256" key="2">
    <source>
        <dbReference type="SAM" id="SignalP"/>
    </source>
</evidence>
<dbReference type="EMBL" id="JAWCUI010000056">
    <property type="protein sequence ID" value="KAL1891036.1"/>
    <property type="molecule type" value="Genomic_DNA"/>
</dbReference>
<evidence type="ECO:0000313" key="4">
    <source>
        <dbReference type="Proteomes" id="UP001583186"/>
    </source>
</evidence>
<gene>
    <name evidence="3" type="ORF">Sste5346_007859</name>
</gene>
<organism evidence="3 4">
    <name type="scientific">Sporothrix stenoceras</name>
    <dbReference type="NCBI Taxonomy" id="5173"/>
    <lineage>
        <taxon>Eukaryota</taxon>
        <taxon>Fungi</taxon>
        <taxon>Dikarya</taxon>
        <taxon>Ascomycota</taxon>
        <taxon>Pezizomycotina</taxon>
        <taxon>Sordariomycetes</taxon>
        <taxon>Sordariomycetidae</taxon>
        <taxon>Ophiostomatales</taxon>
        <taxon>Ophiostomataceae</taxon>
        <taxon>Sporothrix</taxon>
    </lineage>
</organism>
<evidence type="ECO:0000313" key="3">
    <source>
        <dbReference type="EMBL" id="KAL1891036.1"/>
    </source>
</evidence>
<feature type="chain" id="PRO_5045241663" description="Siderophore biosynthesis enzyme" evidence="2">
    <location>
        <begin position="18"/>
        <end position="221"/>
    </location>
</feature>
<dbReference type="Proteomes" id="UP001583186">
    <property type="component" value="Unassembled WGS sequence"/>
</dbReference>
<feature type="region of interest" description="Disordered" evidence="1">
    <location>
        <begin position="97"/>
        <end position="166"/>
    </location>
</feature>
<feature type="compositionally biased region" description="Low complexity" evidence="1">
    <location>
        <begin position="133"/>
        <end position="147"/>
    </location>
</feature>
<accession>A0ABR3YRQ3</accession>
<name>A0ABR3YRQ3_9PEZI</name>
<evidence type="ECO:0008006" key="5">
    <source>
        <dbReference type="Google" id="ProtNLM"/>
    </source>
</evidence>